<sequence>MKKIVKFLNKNLLIISIIAILLIIVFRIKYEGFADTTEYDIVIIAGQSNAVGNGLQYFQPHYKGMTKEQIDEPLYDDPYFQEDKKNIDSPSSSDTLRKRIKSFNKSNQIVVAQDPIEHFPETSIKYNQKPQGFGISFARQYVKEKKKDVMLLGCAMGSTAFNYCGPANGGANKGTGKNFGWQQGSNPQTPCDGDCCSLFKMSKVRIDNLKAIISPNSKVVAILWLQGEQDAPSIGNGSSYKNGVAQMLKDLCSYAVKQFPKSSNPPILLGGLSIRENSVAHMNPIIEEIVRNNSGSNFKFVPSDDSLGKNVPRFAHNLRPNGRGDFGERVHFSRMAQIEYGYRYYYVFNNNSISFT</sequence>
<keyword evidence="1" id="KW-0378">Hydrolase</keyword>
<protein>
    <recommendedName>
        <fullName evidence="3">Sialate O-acetylesterase domain-containing protein</fullName>
    </recommendedName>
</protein>
<accession>A0A6C0D8G6</accession>
<evidence type="ECO:0000256" key="1">
    <source>
        <dbReference type="ARBA" id="ARBA00022801"/>
    </source>
</evidence>
<dbReference type="InterPro" id="IPR052940">
    <property type="entry name" value="Carb_Esterase_6"/>
</dbReference>
<keyword evidence="2" id="KW-1133">Transmembrane helix</keyword>
<feature type="transmembrane region" description="Helical" evidence="2">
    <location>
        <begin position="12"/>
        <end position="30"/>
    </location>
</feature>
<organism evidence="4">
    <name type="scientific">viral metagenome</name>
    <dbReference type="NCBI Taxonomy" id="1070528"/>
    <lineage>
        <taxon>unclassified sequences</taxon>
        <taxon>metagenomes</taxon>
        <taxon>organismal metagenomes</taxon>
    </lineage>
</organism>
<dbReference type="AlphaFoldDB" id="A0A6C0D8G6"/>
<dbReference type="GO" id="GO:0016787">
    <property type="term" value="F:hydrolase activity"/>
    <property type="evidence" value="ECO:0007669"/>
    <property type="project" value="UniProtKB-KW"/>
</dbReference>
<feature type="domain" description="Sialate O-acetylesterase" evidence="3">
    <location>
        <begin position="39"/>
        <end position="344"/>
    </location>
</feature>
<evidence type="ECO:0000313" key="4">
    <source>
        <dbReference type="EMBL" id="QHT12434.1"/>
    </source>
</evidence>
<dbReference type="PANTHER" id="PTHR31988">
    <property type="entry name" value="ESTERASE, PUTATIVE (DUF303)-RELATED"/>
    <property type="match status" value="1"/>
</dbReference>
<dbReference type="InterPro" id="IPR005181">
    <property type="entry name" value="SASA"/>
</dbReference>
<name>A0A6C0D8G6_9ZZZZ</name>
<dbReference type="InterPro" id="IPR036514">
    <property type="entry name" value="SGNH_hydro_sf"/>
</dbReference>
<evidence type="ECO:0000256" key="2">
    <source>
        <dbReference type="SAM" id="Phobius"/>
    </source>
</evidence>
<dbReference type="SUPFAM" id="SSF52266">
    <property type="entry name" value="SGNH hydrolase"/>
    <property type="match status" value="1"/>
</dbReference>
<dbReference type="Pfam" id="PF03629">
    <property type="entry name" value="SASA"/>
    <property type="match status" value="1"/>
</dbReference>
<dbReference type="PANTHER" id="PTHR31988:SF19">
    <property type="entry name" value="9-O-ACETYL-N-ACETYLNEURAMINIC ACID DEACETYLASE-RELATED"/>
    <property type="match status" value="1"/>
</dbReference>
<dbReference type="Gene3D" id="3.40.50.1110">
    <property type="entry name" value="SGNH hydrolase"/>
    <property type="match status" value="1"/>
</dbReference>
<proteinExistence type="predicted"/>
<keyword evidence="2" id="KW-0812">Transmembrane</keyword>
<keyword evidence="2" id="KW-0472">Membrane</keyword>
<reference evidence="4" key="1">
    <citation type="journal article" date="2020" name="Nature">
        <title>Giant virus diversity and host interactions through global metagenomics.</title>
        <authorList>
            <person name="Schulz F."/>
            <person name="Roux S."/>
            <person name="Paez-Espino D."/>
            <person name="Jungbluth S."/>
            <person name="Walsh D.A."/>
            <person name="Denef V.J."/>
            <person name="McMahon K.D."/>
            <person name="Konstantinidis K.T."/>
            <person name="Eloe-Fadrosh E.A."/>
            <person name="Kyrpides N.C."/>
            <person name="Woyke T."/>
        </authorList>
    </citation>
    <scope>NUCLEOTIDE SEQUENCE</scope>
    <source>
        <strain evidence="4">GVMAG-M-3300023174-129</strain>
    </source>
</reference>
<dbReference type="EMBL" id="MN739545">
    <property type="protein sequence ID" value="QHT12434.1"/>
    <property type="molecule type" value="Genomic_DNA"/>
</dbReference>
<evidence type="ECO:0000259" key="3">
    <source>
        <dbReference type="Pfam" id="PF03629"/>
    </source>
</evidence>